<dbReference type="AlphaFoldDB" id="A0A2I0KV00"/>
<feature type="region of interest" description="Disordered" evidence="1">
    <location>
        <begin position="45"/>
        <end position="76"/>
    </location>
</feature>
<accession>A0A2I0KV00</accession>
<dbReference type="Proteomes" id="UP000233551">
    <property type="component" value="Unassembled WGS sequence"/>
</dbReference>
<organism evidence="2 3">
    <name type="scientific">Punica granatum</name>
    <name type="common">Pomegranate</name>
    <dbReference type="NCBI Taxonomy" id="22663"/>
    <lineage>
        <taxon>Eukaryota</taxon>
        <taxon>Viridiplantae</taxon>
        <taxon>Streptophyta</taxon>
        <taxon>Embryophyta</taxon>
        <taxon>Tracheophyta</taxon>
        <taxon>Spermatophyta</taxon>
        <taxon>Magnoliopsida</taxon>
        <taxon>eudicotyledons</taxon>
        <taxon>Gunneridae</taxon>
        <taxon>Pentapetalae</taxon>
        <taxon>rosids</taxon>
        <taxon>malvids</taxon>
        <taxon>Myrtales</taxon>
        <taxon>Lythraceae</taxon>
        <taxon>Punica</taxon>
    </lineage>
</organism>
<gene>
    <name evidence="2" type="ORF">CRG98_007315</name>
</gene>
<name>A0A2I0KV00_PUNGR</name>
<proteinExistence type="predicted"/>
<sequence length="103" mass="12090">MLRMRLNICLNPQPNRSTTLHYRLHPHLRYHRSLSTIMSLLHSKPLNTNPRLRESLSQRNESRPRKANKAVQRNRDHADNTRLCLFHLLTFIGNSGRATRSGQ</sequence>
<protein>
    <submittedName>
        <fullName evidence="2">Uncharacterized protein</fullName>
    </submittedName>
</protein>
<comment type="caution">
    <text evidence="2">The sequence shown here is derived from an EMBL/GenBank/DDBJ whole genome shotgun (WGS) entry which is preliminary data.</text>
</comment>
<feature type="compositionally biased region" description="Basic and acidic residues" evidence="1">
    <location>
        <begin position="51"/>
        <end position="64"/>
    </location>
</feature>
<dbReference type="EMBL" id="PGOL01000331">
    <property type="protein sequence ID" value="PKI72292.1"/>
    <property type="molecule type" value="Genomic_DNA"/>
</dbReference>
<keyword evidence="3" id="KW-1185">Reference proteome</keyword>
<reference evidence="2 3" key="1">
    <citation type="submission" date="2017-11" db="EMBL/GenBank/DDBJ databases">
        <title>De-novo sequencing of pomegranate (Punica granatum L.) genome.</title>
        <authorList>
            <person name="Akparov Z."/>
            <person name="Amiraslanov A."/>
            <person name="Hajiyeva S."/>
            <person name="Abbasov M."/>
            <person name="Kaur K."/>
            <person name="Hamwieh A."/>
            <person name="Solovyev V."/>
            <person name="Salamov A."/>
            <person name="Braich B."/>
            <person name="Kosarev P."/>
            <person name="Mahmoud A."/>
            <person name="Hajiyev E."/>
            <person name="Babayeva S."/>
            <person name="Izzatullayeva V."/>
            <person name="Mammadov A."/>
            <person name="Mammadov A."/>
            <person name="Sharifova S."/>
            <person name="Ojaghi J."/>
            <person name="Eynullazada K."/>
            <person name="Bayramov B."/>
            <person name="Abdulazimova A."/>
            <person name="Shahmuradov I."/>
        </authorList>
    </citation>
    <scope>NUCLEOTIDE SEQUENCE [LARGE SCALE GENOMIC DNA]</scope>
    <source>
        <strain evidence="3">cv. AG2017</strain>
        <tissue evidence="2">Leaf</tissue>
    </source>
</reference>
<evidence type="ECO:0000313" key="2">
    <source>
        <dbReference type="EMBL" id="PKI72292.1"/>
    </source>
</evidence>
<evidence type="ECO:0000256" key="1">
    <source>
        <dbReference type="SAM" id="MobiDB-lite"/>
    </source>
</evidence>
<evidence type="ECO:0000313" key="3">
    <source>
        <dbReference type="Proteomes" id="UP000233551"/>
    </source>
</evidence>